<keyword evidence="5" id="KW-0808">Transferase</keyword>
<feature type="domain" description="HpcH/HpaI aldolase/citrate lyase" evidence="4">
    <location>
        <begin position="41"/>
        <end position="229"/>
    </location>
</feature>
<dbReference type="GO" id="GO:0046872">
    <property type="term" value="F:metal ion binding"/>
    <property type="evidence" value="ECO:0007669"/>
    <property type="project" value="UniProtKB-KW"/>
</dbReference>
<dbReference type="Gene3D" id="3.20.20.60">
    <property type="entry name" value="Phosphoenolpyruvate-binding domains"/>
    <property type="match status" value="1"/>
</dbReference>
<comment type="caution">
    <text evidence="5">The sequence shown here is derived from an EMBL/GenBank/DDBJ whole genome shotgun (WGS) entry which is preliminary data.</text>
</comment>
<organism evidence="5 6">
    <name type="scientific">Mycena maculata</name>
    <dbReference type="NCBI Taxonomy" id="230809"/>
    <lineage>
        <taxon>Eukaryota</taxon>
        <taxon>Fungi</taxon>
        <taxon>Dikarya</taxon>
        <taxon>Basidiomycota</taxon>
        <taxon>Agaricomycotina</taxon>
        <taxon>Agaricomycetes</taxon>
        <taxon>Agaricomycetidae</taxon>
        <taxon>Agaricales</taxon>
        <taxon>Marasmiineae</taxon>
        <taxon>Mycenaceae</taxon>
        <taxon>Mycena</taxon>
    </lineage>
</organism>
<gene>
    <name evidence="5" type="ORF">DFH07DRAFT_948294</name>
</gene>
<dbReference type="GO" id="GO:0005737">
    <property type="term" value="C:cytoplasm"/>
    <property type="evidence" value="ECO:0007669"/>
    <property type="project" value="TreeGrafter"/>
</dbReference>
<evidence type="ECO:0000256" key="3">
    <source>
        <dbReference type="ARBA" id="ARBA00023239"/>
    </source>
</evidence>
<keyword evidence="2" id="KW-0479">Metal-binding</keyword>
<protein>
    <submittedName>
        <fullName evidence="5">Pyruvate/Phosphoenolpyruvate kinase-like domain-containing protein</fullName>
    </submittedName>
</protein>
<keyword evidence="5" id="KW-0418">Kinase</keyword>
<dbReference type="EMBL" id="JARJLG010000001">
    <property type="protein sequence ID" value="KAJ7785221.1"/>
    <property type="molecule type" value="Genomic_DNA"/>
</dbReference>
<dbReference type="PANTHER" id="PTHR30502:SF0">
    <property type="entry name" value="PHOSPHOENOLPYRUVATE CARBOXYLASE FAMILY PROTEIN"/>
    <property type="match status" value="1"/>
</dbReference>
<keyword evidence="5" id="KW-0670">Pyruvate</keyword>
<sequence length="272" mass="28280">MPPNALTKAFAAHQPAFGVWLTSPGFFHARTVAQSSPHVSWVLIDCAQGLASGITALPESIAAVHGTDGPSALVRIPPSNTSWEIKQALDAGARGVLVPLVSTAEDARDIVVASCSTLRDTLGRGALSPDHPVTVLLAQIETRQGVANAKDIAEVDGIDVLFIGPYDLSIALGYPVPSPDPHPEVEKIIQGIRQAAHRAGKKCAIYCASGAQAAWRAAEGFDMINVTSDMGAMASGIVDHLSVAVAAGGGGELKGWCKEKDVMPCQFGLSYP</sequence>
<dbReference type="InterPro" id="IPR040442">
    <property type="entry name" value="Pyrv_kinase-like_dom_sf"/>
</dbReference>
<proteinExistence type="inferred from homology"/>
<reference evidence="5" key="1">
    <citation type="submission" date="2023-03" db="EMBL/GenBank/DDBJ databases">
        <title>Massive genome expansion in bonnet fungi (Mycena s.s.) driven by repeated elements and novel gene families across ecological guilds.</title>
        <authorList>
            <consortium name="Lawrence Berkeley National Laboratory"/>
            <person name="Harder C.B."/>
            <person name="Miyauchi S."/>
            <person name="Viragh M."/>
            <person name="Kuo A."/>
            <person name="Thoen E."/>
            <person name="Andreopoulos B."/>
            <person name="Lu D."/>
            <person name="Skrede I."/>
            <person name="Drula E."/>
            <person name="Henrissat B."/>
            <person name="Morin E."/>
            <person name="Kohler A."/>
            <person name="Barry K."/>
            <person name="LaButti K."/>
            <person name="Morin E."/>
            <person name="Salamov A."/>
            <person name="Lipzen A."/>
            <person name="Mereny Z."/>
            <person name="Hegedus B."/>
            <person name="Baldrian P."/>
            <person name="Stursova M."/>
            <person name="Weitz H."/>
            <person name="Taylor A."/>
            <person name="Grigoriev I.V."/>
            <person name="Nagy L.G."/>
            <person name="Martin F."/>
            <person name="Kauserud H."/>
        </authorList>
    </citation>
    <scope>NUCLEOTIDE SEQUENCE</scope>
    <source>
        <strain evidence="5">CBHHK188m</strain>
    </source>
</reference>
<dbReference type="SUPFAM" id="SSF51621">
    <property type="entry name" value="Phosphoenolpyruvate/pyruvate domain"/>
    <property type="match status" value="1"/>
</dbReference>
<dbReference type="Proteomes" id="UP001215280">
    <property type="component" value="Unassembled WGS sequence"/>
</dbReference>
<dbReference type="GO" id="GO:0016301">
    <property type="term" value="F:kinase activity"/>
    <property type="evidence" value="ECO:0007669"/>
    <property type="project" value="UniProtKB-KW"/>
</dbReference>
<dbReference type="InterPro" id="IPR015813">
    <property type="entry name" value="Pyrv/PenolPyrv_kinase-like_dom"/>
</dbReference>
<dbReference type="PANTHER" id="PTHR30502">
    <property type="entry name" value="2-KETO-3-DEOXY-L-RHAMNONATE ALDOLASE"/>
    <property type="match status" value="1"/>
</dbReference>
<comment type="similarity">
    <text evidence="1">Belongs to the HpcH/HpaI aldolase family.</text>
</comment>
<dbReference type="InterPro" id="IPR005000">
    <property type="entry name" value="Aldolase/citrate-lyase_domain"/>
</dbReference>
<keyword evidence="6" id="KW-1185">Reference proteome</keyword>
<dbReference type="GO" id="GO:0016832">
    <property type="term" value="F:aldehyde-lyase activity"/>
    <property type="evidence" value="ECO:0007669"/>
    <property type="project" value="TreeGrafter"/>
</dbReference>
<dbReference type="AlphaFoldDB" id="A0AAD7P233"/>
<dbReference type="InterPro" id="IPR050251">
    <property type="entry name" value="HpcH-HpaI_aldolase"/>
</dbReference>
<evidence type="ECO:0000259" key="4">
    <source>
        <dbReference type="Pfam" id="PF03328"/>
    </source>
</evidence>
<evidence type="ECO:0000256" key="1">
    <source>
        <dbReference type="ARBA" id="ARBA00005568"/>
    </source>
</evidence>
<evidence type="ECO:0000313" key="5">
    <source>
        <dbReference type="EMBL" id="KAJ7785221.1"/>
    </source>
</evidence>
<evidence type="ECO:0000313" key="6">
    <source>
        <dbReference type="Proteomes" id="UP001215280"/>
    </source>
</evidence>
<evidence type="ECO:0000256" key="2">
    <source>
        <dbReference type="ARBA" id="ARBA00022723"/>
    </source>
</evidence>
<keyword evidence="3" id="KW-0456">Lyase</keyword>
<dbReference type="Pfam" id="PF03328">
    <property type="entry name" value="HpcH_HpaI"/>
    <property type="match status" value="1"/>
</dbReference>
<accession>A0AAD7P233</accession>
<name>A0AAD7P233_9AGAR</name>